<sequence length="63" mass="6698">MLGHRVGGTIQANGHGGIRQVIAGTDLIGHGYEGYRTENAAYCSFRNGGILIDLGYYAGKRSL</sequence>
<dbReference type="AlphaFoldDB" id="A0A645BJ70"/>
<comment type="caution">
    <text evidence="1">The sequence shown here is derived from an EMBL/GenBank/DDBJ whole genome shotgun (WGS) entry which is preliminary data.</text>
</comment>
<reference evidence="1" key="1">
    <citation type="submission" date="2019-08" db="EMBL/GenBank/DDBJ databases">
        <authorList>
            <person name="Kucharzyk K."/>
            <person name="Murdoch R.W."/>
            <person name="Higgins S."/>
            <person name="Loffler F."/>
        </authorList>
    </citation>
    <scope>NUCLEOTIDE SEQUENCE</scope>
</reference>
<name>A0A645BJ70_9ZZZZ</name>
<proteinExistence type="predicted"/>
<accession>A0A645BJ70</accession>
<dbReference type="EMBL" id="VSSQ01019297">
    <property type="protein sequence ID" value="MPM63243.1"/>
    <property type="molecule type" value="Genomic_DNA"/>
</dbReference>
<organism evidence="1">
    <name type="scientific">bioreactor metagenome</name>
    <dbReference type="NCBI Taxonomy" id="1076179"/>
    <lineage>
        <taxon>unclassified sequences</taxon>
        <taxon>metagenomes</taxon>
        <taxon>ecological metagenomes</taxon>
    </lineage>
</organism>
<evidence type="ECO:0000313" key="1">
    <source>
        <dbReference type="EMBL" id="MPM63243.1"/>
    </source>
</evidence>
<protein>
    <submittedName>
        <fullName evidence="1">Uncharacterized protein</fullName>
    </submittedName>
</protein>
<gene>
    <name evidence="1" type="ORF">SDC9_110123</name>
</gene>